<reference evidence="2" key="2">
    <citation type="submission" date="2025-09" db="UniProtKB">
        <authorList>
            <consortium name="Ensembl"/>
        </authorList>
    </citation>
    <scope>IDENTIFICATION</scope>
</reference>
<proteinExistence type="predicted"/>
<evidence type="ECO:0000313" key="2">
    <source>
        <dbReference type="Ensembl" id="ENSCWAP00000015040.1"/>
    </source>
</evidence>
<dbReference type="Proteomes" id="UP000694540">
    <property type="component" value="Unplaced"/>
</dbReference>
<dbReference type="Ensembl" id="ENSCWAT00000016331.1">
    <property type="protein sequence ID" value="ENSCWAP00000015040.1"/>
    <property type="gene ID" value="ENSCWAG00000011655.1"/>
</dbReference>
<evidence type="ECO:0000256" key="1">
    <source>
        <dbReference type="SAM" id="MobiDB-lite"/>
    </source>
</evidence>
<dbReference type="PANTHER" id="PTHR36870:SF1">
    <property type="entry name" value="CHROMOSOME 17 C17ORF78 HOMOLOG"/>
    <property type="match status" value="1"/>
</dbReference>
<reference evidence="2" key="1">
    <citation type="submission" date="2025-08" db="UniProtKB">
        <authorList>
            <consortium name="Ensembl"/>
        </authorList>
    </citation>
    <scope>IDENTIFICATION</scope>
</reference>
<accession>A0A8C3YIP1</accession>
<dbReference type="GeneTree" id="ENSGT00390000008122"/>
<protein>
    <submittedName>
        <fullName evidence="2">Uncharacterized protein</fullName>
    </submittedName>
</protein>
<name>A0A8C3YIP1_9CETA</name>
<feature type="region of interest" description="Disordered" evidence="1">
    <location>
        <begin position="133"/>
        <end position="158"/>
    </location>
</feature>
<sequence length="158" mass="17478">MDTILVFSLIMTFYDANKKELRDSNCQVEPLPGLFPKDVRSIRDGLMREAQAEAKRSTFIQNQTVAILQCLGSVSKLKVNLVYLEKRRKVKYTLKSLRIMAVPCVNSTASPSCHLTPTSKLQIGFLVTGKDSMPKSQRAMPMPTVVQKAKEGSPASGS</sequence>
<dbReference type="InterPro" id="IPR031668">
    <property type="entry name" value="DUF4711"/>
</dbReference>
<dbReference type="Pfam" id="PF15829">
    <property type="entry name" value="DUF4711"/>
    <property type="match status" value="1"/>
</dbReference>
<dbReference type="AlphaFoldDB" id="A0A8C3YIP1"/>
<organism evidence="2 3">
    <name type="scientific">Catagonus wagneri</name>
    <name type="common">Chacoan peccary</name>
    <dbReference type="NCBI Taxonomy" id="51154"/>
    <lineage>
        <taxon>Eukaryota</taxon>
        <taxon>Metazoa</taxon>
        <taxon>Chordata</taxon>
        <taxon>Craniata</taxon>
        <taxon>Vertebrata</taxon>
        <taxon>Euteleostomi</taxon>
        <taxon>Mammalia</taxon>
        <taxon>Eutheria</taxon>
        <taxon>Laurasiatheria</taxon>
        <taxon>Artiodactyla</taxon>
        <taxon>Suina</taxon>
        <taxon>Tayassuidae</taxon>
        <taxon>Catagonus</taxon>
    </lineage>
</organism>
<evidence type="ECO:0000313" key="3">
    <source>
        <dbReference type="Proteomes" id="UP000694540"/>
    </source>
</evidence>
<keyword evidence="3" id="KW-1185">Reference proteome</keyword>
<dbReference type="PANTHER" id="PTHR36870">
    <property type="entry name" value="C17ORF78 ISOFORM 2"/>
    <property type="match status" value="1"/>
</dbReference>